<dbReference type="EMBL" id="JACHEW010000011">
    <property type="protein sequence ID" value="MBB6017119.1"/>
    <property type="molecule type" value="Genomic_DNA"/>
</dbReference>
<dbReference type="Proteomes" id="UP000313988">
    <property type="component" value="Unassembled WGS sequence"/>
</dbReference>
<dbReference type="AlphaFoldDB" id="A0A5C4Y473"/>
<protein>
    <submittedName>
        <fullName evidence="2">Uncharacterized protein</fullName>
    </submittedName>
</protein>
<evidence type="ECO:0000313" key="3">
    <source>
        <dbReference type="Proteomes" id="UP000313988"/>
    </source>
</evidence>
<evidence type="ECO:0000313" key="1">
    <source>
        <dbReference type="EMBL" id="MBB6017119.1"/>
    </source>
</evidence>
<accession>A0A5C4Y473</accession>
<dbReference type="RefSeq" id="WP_139403679.1">
    <property type="nucleotide sequence ID" value="NZ_JACHEW010000011.1"/>
</dbReference>
<dbReference type="OrthoDB" id="71132at2"/>
<name>A0A5C4Y473_9DEIO</name>
<evidence type="ECO:0000313" key="4">
    <source>
        <dbReference type="Proteomes" id="UP000629870"/>
    </source>
</evidence>
<comment type="caution">
    <text evidence="2">The sequence shown here is derived from an EMBL/GenBank/DDBJ whole genome shotgun (WGS) entry which is preliminary data.</text>
</comment>
<evidence type="ECO:0000313" key="2">
    <source>
        <dbReference type="EMBL" id="TNM70652.1"/>
    </source>
</evidence>
<dbReference type="Proteomes" id="UP000629870">
    <property type="component" value="Unassembled WGS sequence"/>
</dbReference>
<sequence length="170" mass="18188">MQDRSTPRNIRRTWKVDVYGTWGDGPSATVYLGSHTVTLCADGSGAKTAEIDGEAQGALNRVVGYLADRDNIVTLLSEERLPASQPLPAPVIGKARACALHKIMGLAGLPHAQHYALSAAALGEPWPLSTLADLTEGEAQTVWGHLCRLYPKAREVAAQLQRRRPAQAAA</sequence>
<dbReference type="EMBL" id="VDMO01000012">
    <property type="protein sequence ID" value="TNM70652.1"/>
    <property type="molecule type" value="Genomic_DNA"/>
</dbReference>
<keyword evidence="4" id="KW-1185">Reference proteome</keyword>
<gene>
    <name evidence="2" type="ORF">FHR04_12165</name>
    <name evidence="1" type="ORF">HNQ04_002381</name>
</gene>
<proteinExistence type="predicted"/>
<reference evidence="2 3" key="1">
    <citation type="submission" date="2019-06" db="EMBL/GenBank/DDBJ databases">
        <title>Genome sequence of Deinococcus radiopugnans ATCC 19172.</title>
        <authorList>
            <person name="Maclea K.S."/>
            <person name="Maynard C.R."/>
        </authorList>
    </citation>
    <scope>NUCLEOTIDE SEQUENCE [LARGE SCALE GENOMIC DNA]</scope>
    <source>
        <strain evidence="2 3">ATCC 19172</strain>
    </source>
</reference>
<organism evidence="2 3">
    <name type="scientific">Deinococcus radiopugnans ATCC 19172</name>
    <dbReference type="NCBI Taxonomy" id="585398"/>
    <lineage>
        <taxon>Bacteria</taxon>
        <taxon>Thermotogati</taxon>
        <taxon>Deinococcota</taxon>
        <taxon>Deinococci</taxon>
        <taxon>Deinococcales</taxon>
        <taxon>Deinococcaceae</taxon>
        <taxon>Deinococcus</taxon>
    </lineage>
</organism>
<reference evidence="1 4" key="2">
    <citation type="submission" date="2020-08" db="EMBL/GenBank/DDBJ databases">
        <title>Genomic Encyclopedia of Type Strains, Phase IV (KMG-IV): sequencing the most valuable type-strain genomes for metagenomic binning, comparative biology and taxonomic classification.</title>
        <authorList>
            <person name="Goeker M."/>
        </authorList>
    </citation>
    <scope>NUCLEOTIDE SEQUENCE [LARGE SCALE GENOMIC DNA]</scope>
    <source>
        <strain evidence="1 4">DSM 12027</strain>
    </source>
</reference>